<keyword evidence="3" id="KW-0133">Cell shape</keyword>
<evidence type="ECO:0000256" key="6">
    <source>
        <dbReference type="ARBA" id="ARBA00023316"/>
    </source>
</evidence>
<evidence type="ECO:0000256" key="2">
    <source>
        <dbReference type="ARBA" id="ARBA00022679"/>
    </source>
</evidence>
<accession>A0A382MHE9</accession>
<dbReference type="SUPFAM" id="SSF55729">
    <property type="entry name" value="Acyl-CoA N-acyltransferases (Nat)"/>
    <property type="match status" value="1"/>
</dbReference>
<dbReference type="InterPro" id="IPR050644">
    <property type="entry name" value="PG_Glycine_Bridge_Synth"/>
</dbReference>
<dbReference type="PANTHER" id="PTHR36174:SF1">
    <property type="entry name" value="LIPID II:GLYCINE GLYCYLTRANSFERASE"/>
    <property type="match status" value="1"/>
</dbReference>
<dbReference type="EMBL" id="UINC01093256">
    <property type="protein sequence ID" value="SVC47535.1"/>
    <property type="molecule type" value="Genomic_DNA"/>
</dbReference>
<organism evidence="8">
    <name type="scientific">marine metagenome</name>
    <dbReference type="NCBI Taxonomy" id="408172"/>
    <lineage>
        <taxon>unclassified sequences</taxon>
        <taxon>metagenomes</taxon>
        <taxon>ecological metagenomes</taxon>
    </lineage>
</organism>
<dbReference type="PANTHER" id="PTHR36174">
    <property type="entry name" value="LIPID II:GLYCINE GLYCYLTRANSFERASE"/>
    <property type="match status" value="1"/>
</dbReference>
<dbReference type="InterPro" id="IPR016181">
    <property type="entry name" value="Acyl_CoA_acyltransferase"/>
</dbReference>
<evidence type="ECO:0000313" key="8">
    <source>
        <dbReference type="EMBL" id="SVC47535.1"/>
    </source>
</evidence>
<dbReference type="AlphaFoldDB" id="A0A382MHE9"/>
<evidence type="ECO:0000256" key="5">
    <source>
        <dbReference type="ARBA" id="ARBA00023315"/>
    </source>
</evidence>
<keyword evidence="4" id="KW-0573">Peptidoglycan synthesis</keyword>
<sequence length="214" mass="25111">NEFNTITITIPPIIYSVVPSDYFEFSLLKIGAYPEKSEMSSVVNLNLSIHEIKANIKSSHRQAERKAERHGIIIKESNDYKTFYSILVRNLELRHEVRPTHTLTELQKLVKLFPEQIILHTAYHKDNMIAGIVNFVCNDNTVLAFYICHDHQYQDYRPLNLLFLHIFDWVIKGGYKFYDFGIFTVNEEPNYGLARFKENFGANGYFRKTLRIDI</sequence>
<dbReference type="GO" id="GO:0008360">
    <property type="term" value="P:regulation of cell shape"/>
    <property type="evidence" value="ECO:0007669"/>
    <property type="project" value="UniProtKB-KW"/>
</dbReference>
<name>A0A382MHE9_9ZZZZ</name>
<dbReference type="PROSITE" id="PS51191">
    <property type="entry name" value="FEMABX"/>
    <property type="match status" value="1"/>
</dbReference>
<evidence type="ECO:0000256" key="3">
    <source>
        <dbReference type="ARBA" id="ARBA00022960"/>
    </source>
</evidence>
<keyword evidence="2" id="KW-0808">Transferase</keyword>
<keyword evidence="6" id="KW-0961">Cell wall biogenesis/degradation</keyword>
<reference evidence="8" key="1">
    <citation type="submission" date="2018-05" db="EMBL/GenBank/DDBJ databases">
        <authorList>
            <person name="Lanie J.A."/>
            <person name="Ng W.-L."/>
            <person name="Kazmierczak K.M."/>
            <person name="Andrzejewski T.M."/>
            <person name="Davidsen T.M."/>
            <person name="Wayne K.J."/>
            <person name="Tettelin H."/>
            <person name="Glass J.I."/>
            <person name="Rusch D."/>
            <person name="Podicherti R."/>
            <person name="Tsui H.-C.T."/>
            <person name="Winkler M.E."/>
        </authorList>
    </citation>
    <scope>NUCLEOTIDE SEQUENCE</scope>
</reference>
<dbReference type="GO" id="GO:0071555">
    <property type="term" value="P:cell wall organization"/>
    <property type="evidence" value="ECO:0007669"/>
    <property type="project" value="UniProtKB-KW"/>
</dbReference>
<dbReference type="InterPro" id="IPR038740">
    <property type="entry name" value="BioF2-like_GNAT_dom"/>
</dbReference>
<protein>
    <recommendedName>
        <fullName evidence="7">BioF2-like acetyltransferase domain-containing protein</fullName>
    </recommendedName>
</protein>
<comment type="similarity">
    <text evidence="1">Belongs to the FemABX family.</text>
</comment>
<dbReference type="InterPro" id="IPR003447">
    <property type="entry name" value="FEMABX"/>
</dbReference>
<dbReference type="Gene3D" id="3.40.630.30">
    <property type="match status" value="1"/>
</dbReference>
<evidence type="ECO:0000259" key="7">
    <source>
        <dbReference type="Pfam" id="PF13480"/>
    </source>
</evidence>
<dbReference type="GO" id="GO:0016755">
    <property type="term" value="F:aminoacyltransferase activity"/>
    <property type="evidence" value="ECO:0007669"/>
    <property type="project" value="InterPro"/>
</dbReference>
<feature type="domain" description="BioF2-like acetyltransferase" evidence="7">
    <location>
        <begin position="57"/>
        <end position="182"/>
    </location>
</feature>
<dbReference type="Pfam" id="PF13480">
    <property type="entry name" value="Acetyltransf_6"/>
    <property type="match status" value="1"/>
</dbReference>
<gene>
    <name evidence="8" type="ORF">METZ01_LOCUS300389</name>
</gene>
<feature type="non-terminal residue" evidence="8">
    <location>
        <position position="1"/>
    </location>
</feature>
<proteinExistence type="inferred from homology"/>
<dbReference type="GO" id="GO:0009252">
    <property type="term" value="P:peptidoglycan biosynthetic process"/>
    <property type="evidence" value="ECO:0007669"/>
    <property type="project" value="UniProtKB-KW"/>
</dbReference>
<keyword evidence="5" id="KW-0012">Acyltransferase</keyword>
<evidence type="ECO:0000256" key="4">
    <source>
        <dbReference type="ARBA" id="ARBA00022984"/>
    </source>
</evidence>
<evidence type="ECO:0000256" key="1">
    <source>
        <dbReference type="ARBA" id="ARBA00009943"/>
    </source>
</evidence>